<evidence type="ECO:0000256" key="8">
    <source>
        <dbReference type="SAM" id="MobiDB-lite"/>
    </source>
</evidence>
<keyword evidence="6" id="KW-0862">Zinc</keyword>
<keyword evidence="9" id="KW-0472">Membrane</keyword>
<accession>A0A7W6S0H1</accession>
<organism evidence="12 13">
    <name type="scientific">Roseospira goensis</name>
    <dbReference type="NCBI Taxonomy" id="391922"/>
    <lineage>
        <taxon>Bacteria</taxon>
        <taxon>Pseudomonadati</taxon>
        <taxon>Pseudomonadota</taxon>
        <taxon>Alphaproteobacteria</taxon>
        <taxon>Rhodospirillales</taxon>
        <taxon>Rhodospirillaceae</taxon>
        <taxon>Roseospira</taxon>
    </lineage>
</organism>
<evidence type="ECO:0000256" key="7">
    <source>
        <dbReference type="ARBA" id="ARBA00023049"/>
    </source>
</evidence>
<dbReference type="PANTHER" id="PTHR21666:SF288">
    <property type="entry name" value="CELL DIVISION PROTEIN YTFB"/>
    <property type="match status" value="1"/>
</dbReference>
<dbReference type="RefSeq" id="WP_184434197.1">
    <property type="nucleotide sequence ID" value="NZ_JACIGI010000011.1"/>
</dbReference>
<feature type="transmembrane region" description="Helical" evidence="9">
    <location>
        <begin position="25"/>
        <end position="48"/>
    </location>
</feature>
<keyword evidence="5 12" id="KW-0378">Hydrolase</keyword>
<gene>
    <name evidence="12" type="ORF">GGD88_001737</name>
</gene>
<keyword evidence="3" id="KW-0645">Protease</keyword>
<dbReference type="GO" id="GO:0046872">
    <property type="term" value="F:metal ion binding"/>
    <property type="evidence" value="ECO:0007669"/>
    <property type="project" value="UniProtKB-KW"/>
</dbReference>
<dbReference type="AlphaFoldDB" id="A0A7W6S0H1"/>
<dbReference type="GO" id="GO:0004222">
    <property type="term" value="F:metalloendopeptidase activity"/>
    <property type="evidence" value="ECO:0007669"/>
    <property type="project" value="TreeGrafter"/>
</dbReference>
<feature type="domain" description="Csd3-like second N-terminal" evidence="11">
    <location>
        <begin position="256"/>
        <end position="372"/>
    </location>
</feature>
<dbReference type="GO" id="GO:0030313">
    <property type="term" value="C:cell envelope"/>
    <property type="evidence" value="ECO:0007669"/>
    <property type="project" value="UniProtKB-SubCell"/>
</dbReference>
<evidence type="ECO:0000256" key="3">
    <source>
        <dbReference type="ARBA" id="ARBA00022670"/>
    </source>
</evidence>
<evidence type="ECO:0000256" key="6">
    <source>
        <dbReference type="ARBA" id="ARBA00022833"/>
    </source>
</evidence>
<dbReference type="InterPro" id="IPR045834">
    <property type="entry name" value="Csd3_N2"/>
</dbReference>
<dbReference type="SUPFAM" id="SSF51261">
    <property type="entry name" value="Duplicated hybrid motif"/>
    <property type="match status" value="1"/>
</dbReference>
<evidence type="ECO:0000256" key="4">
    <source>
        <dbReference type="ARBA" id="ARBA00022723"/>
    </source>
</evidence>
<dbReference type="EMBL" id="JACIGI010000011">
    <property type="protein sequence ID" value="MBB4286014.1"/>
    <property type="molecule type" value="Genomic_DNA"/>
</dbReference>
<comment type="caution">
    <text evidence="12">The sequence shown here is derived from an EMBL/GenBank/DDBJ whole genome shotgun (WGS) entry which is preliminary data.</text>
</comment>
<dbReference type="Pfam" id="PF19425">
    <property type="entry name" value="Csd3_N2"/>
    <property type="match status" value="1"/>
</dbReference>
<dbReference type="Gene3D" id="2.70.70.10">
    <property type="entry name" value="Glucose Permease (Domain IIA)"/>
    <property type="match status" value="1"/>
</dbReference>
<dbReference type="InterPro" id="IPR050570">
    <property type="entry name" value="Cell_wall_metabolism_enzyme"/>
</dbReference>
<evidence type="ECO:0000259" key="11">
    <source>
        <dbReference type="Pfam" id="PF19425"/>
    </source>
</evidence>
<feature type="domain" description="M23ase beta-sheet core" evidence="10">
    <location>
        <begin position="384"/>
        <end position="479"/>
    </location>
</feature>
<dbReference type="Pfam" id="PF01551">
    <property type="entry name" value="Peptidase_M23"/>
    <property type="match status" value="1"/>
</dbReference>
<dbReference type="PANTHER" id="PTHR21666">
    <property type="entry name" value="PEPTIDASE-RELATED"/>
    <property type="match status" value="1"/>
</dbReference>
<evidence type="ECO:0000256" key="5">
    <source>
        <dbReference type="ARBA" id="ARBA00022801"/>
    </source>
</evidence>
<evidence type="ECO:0000259" key="10">
    <source>
        <dbReference type="Pfam" id="PF01551"/>
    </source>
</evidence>
<feature type="compositionally biased region" description="Low complexity" evidence="8">
    <location>
        <begin position="92"/>
        <end position="113"/>
    </location>
</feature>
<protein>
    <submittedName>
        <fullName evidence="12">Murein DD-endopeptidase MepM/ murein hydrolase activator NlpD</fullName>
    </submittedName>
</protein>
<dbReference type="InterPro" id="IPR011055">
    <property type="entry name" value="Dup_hybrid_motif"/>
</dbReference>
<keyword evidence="7" id="KW-0482">Metalloprotease</keyword>
<name>A0A7W6S0H1_9PROT</name>
<reference evidence="12 13" key="1">
    <citation type="submission" date="2020-08" db="EMBL/GenBank/DDBJ databases">
        <title>Genome sequencing of Purple Non-Sulfur Bacteria from various extreme environments.</title>
        <authorList>
            <person name="Mayer M."/>
        </authorList>
    </citation>
    <scope>NUCLEOTIDE SEQUENCE [LARGE SCALE GENOMIC DNA]</scope>
    <source>
        <strain evidence="12 13">JA135</strain>
    </source>
</reference>
<comment type="cofactor">
    <cofactor evidence="1">
        <name>Zn(2+)</name>
        <dbReference type="ChEBI" id="CHEBI:29105"/>
    </cofactor>
</comment>
<keyword evidence="13" id="KW-1185">Reference proteome</keyword>
<evidence type="ECO:0000313" key="12">
    <source>
        <dbReference type="EMBL" id="MBB4286014.1"/>
    </source>
</evidence>
<dbReference type="GO" id="GO:0006508">
    <property type="term" value="P:proteolysis"/>
    <property type="evidence" value="ECO:0007669"/>
    <property type="project" value="UniProtKB-KW"/>
</dbReference>
<feature type="region of interest" description="Disordered" evidence="8">
    <location>
        <begin position="78"/>
        <end position="131"/>
    </location>
</feature>
<evidence type="ECO:0000256" key="9">
    <source>
        <dbReference type="SAM" id="Phobius"/>
    </source>
</evidence>
<feature type="region of interest" description="Disordered" evidence="8">
    <location>
        <begin position="1"/>
        <end position="20"/>
    </location>
</feature>
<dbReference type="Gene3D" id="3.10.450.350">
    <property type="match status" value="2"/>
</dbReference>
<dbReference type="InterPro" id="IPR016047">
    <property type="entry name" value="M23ase_b-sheet_dom"/>
</dbReference>
<evidence type="ECO:0000256" key="2">
    <source>
        <dbReference type="ARBA" id="ARBA00004196"/>
    </source>
</evidence>
<evidence type="ECO:0000256" key="1">
    <source>
        <dbReference type="ARBA" id="ARBA00001947"/>
    </source>
</evidence>
<evidence type="ECO:0000313" key="13">
    <source>
        <dbReference type="Proteomes" id="UP000555728"/>
    </source>
</evidence>
<feature type="compositionally biased region" description="Pro residues" evidence="8">
    <location>
        <begin position="114"/>
        <end position="125"/>
    </location>
</feature>
<dbReference type="FunFam" id="2.70.70.10:FF:000006">
    <property type="entry name" value="M23 family peptidase"/>
    <property type="match status" value="1"/>
</dbReference>
<dbReference type="CDD" id="cd12797">
    <property type="entry name" value="M23_peptidase"/>
    <property type="match status" value="1"/>
</dbReference>
<dbReference type="Proteomes" id="UP000555728">
    <property type="component" value="Unassembled WGS sequence"/>
</dbReference>
<sequence length="528" mass="56153">MRSPLIDRTQDLGARRGAMPTRRRAARCFQSTGLVAGLAIGLVASLVVTGPAGAGSDRMAAAAAADVALVAALEGAPIPGRKPGSATDQAKGDQATAEAAAGRAQAAAVDPAARPVPPVGGPARPPAATATATATADVAMQAAASPPVVAPIAVEARVDRGDTLIGLLIEAGVERVEAHKAIKALEAVYDPRRMRPGHVVNIRFDEPETDTLAFRGFDFEPTTGTQVAVLPDDGAEFGFSAQETQEQLVRDVVRFGGPITLSLYQAAVDAGVSEQALAEMIRVLSYDVDFQRDIQKDDAFEVLYERFSTRDGRHVRDGRILFTALTNAGKRLTAYAYETEDGRIDYFDENGEGVRKPLMRTPIDGARLSSSFGMRKHPILGYSKMHTGVDFAAPTGTPIYAAGDGVVRYAGRKGGYGKYVQIRHTGEFSTAYAHMSAILVRNGQRVEQGEVIGRVGSTGRSTGPHLHYEILRNGDKVNPMGVRFQPAVKLAGADLKRFQAHRAEVDRLYASLRAPTEIASAARTQTPE</sequence>
<keyword evidence="9" id="KW-0812">Transmembrane</keyword>
<proteinExistence type="predicted"/>
<comment type="subcellular location">
    <subcellularLocation>
        <location evidence="2">Cell envelope</location>
    </subcellularLocation>
</comment>
<keyword evidence="9" id="KW-1133">Transmembrane helix</keyword>
<keyword evidence="4" id="KW-0479">Metal-binding</keyword>